<dbReference type="AlphaFoldDB" id="A0A2T5ITA7"/>
<protein>
    <submittedName>
        <fullName evidence="1">Uncharacterized protein</fullName>
    </submittedName>
</protein>
<comment type="caution">
    <text evidence="1">The sequence shown here is derived from an EMBL/GenBank/DDBJ whole genome shotgun (WGS) entry which is preliminary data.</text>
</comment>
<proteinExistence type="predicted"/>
<evidence type="ECO:0000313" key="1">
    <source>
        <dbReference type="EMBL" id="PTQ87090.1"/>
    </source>
</evidence>
<keyword evidence="2" id="KW-1185">Reference proteome</keyword>
<evidence type="ECO:0000313" key="2">
    <source>
        <dbReference type="Proteomes" id="UP000244223"/>
    </source>
</evidence>
<reference evidence="1 2" key="1">
    <citation type="submission" date="2018-04" db="EMBL/GenBank/DDBJ databases">
        <title>Genomic Encyclopedia of Archaeal and Bacterial Type Strains, Phase II (KMG-II): from individual species to whole genera.</title>
        <authorList>
            <person name="Goeker M."/>
        </authorList>
    </citation>
    <scope>NUCLEOTIDE SEQUENCE [LARGE SCALE GENOMIC DNA]</scope>
    <source>
        <strain evidence="1 2">DSM 5822</strain>
    </source>
</reference>
<dbReference type="EMBL" id="QAON01000024">
    <property type="protein sequence ID" value="PTQ87090.1"/>
    <property type="molecule type" value="Genomic_DNA"/>
</dbReference>
<dbReference type="OrthoDB" id="9771372at2"/>
<dbReference type="Proteomes" id="UP000244223">
    <property type="component" value="Unassembled WGS sequence"/>
</dbReference>
<gene>
    <name evidence="1" type="ORF">C8N29_12412</name>
</gene>
<name>A0A2T5ITA7_9GAMM</name>
<accession>A0A2T5ITA7</accession>
<sequence length="141" mass="15638">MTLTQLVAEFMASRLTGGLVLDEPEVTKAMLKAVRFYAGCAEIKYFLNQSTPITPMLSQIDSNVTLTPSEWLIIQPLFNAYVDHENALRLEASRGLGLDVYGRSSSELASEIKQLELDLPRKAFYQPFSSVGNLDIYADSA</sequence>
<organism evidence="1 2">
    <name type="scientific">Agitococcus lubricus</name>
    <dbReference type="NCBI Taxonomy" id="1077255"/>
    <lineage>
        <taxon>Bacteria</taxon>
        <taxon>Pseudomonadati</taxon>
        <taxon>Pseudomonadota</taxon>
        <taxon>Gammaproteobacteria</taxon>
        <taxon>Moraxellales</taxon>
        <taxon>Moraxellaceae</taxon>
        <taxon>Agitococcus</taxon>
    </lineage>
</organism>
<dbReference type="RefSeq" id="WP_107866929.1">
    <property type="nucleotide sequence ID" value="NZ_QAON01000024.1"/>
</dbReference>